<evidence type="ECO:0008006" key="6">
    <source>
        <dbReference type="Google" id="ProtNLM"/>
    </source>
</evidence>
<organism evidence="2 4">
    <name type="scientific">Rathayibacter rathayi</name>
    <name type="common">Corynebacterium rathayi</name>
    <dbReference type="NCBI Taxonomy" id="33887"/>
    <lineage>
        <taxon>Bacteria</taxon>
        <taxon>Bacillati</taxon>
        <taxon>Actinomycetota</taxon>
        <taxon>Actinomycetes</taxon>
        <taxon>Micrococcales</taxon>
        <taxon>Microbacteriaceae</taxon>
        <taxon>Rathayibacter</taxon>
    </lineage>
</organism>
<reference evidence="4 5" key="1">
    <citation type="submission" date="2018-02" db="EMBL/GenBank/DDBJ databases">
        <title>Bacteriophage NCPPB3778 and a type I-E CRISPR drive the evolution of the US Biological Select Agent, Rathayibacter toxicus.</title>
        <authorList>
            <person name="Davis E.W.II."/>
            <person name="Tabima J.F."/>
            <person name="Weisberg A.J."/>
            <person name="Lopes L.D."/>
            <person name="Wiseman M.S."/>
            <person name="Wiseman M.S."/>
            <person name="Pupko T."/>
            <person name="Belcher M.S."/>
            <person name="Sechler A.J."/>
            <person name="Tancos M.A."/>
            <person name="Schroeder B.K."/>
            <person name="Murray T.D."/>
            <person name="Luster D.G."/>
            <person name="Schneider W.L."/>
            <person name="Rogers E."/>
            <person name="Andreote F.D."/>
            <person name="Grunwald N.J."/>
            <person name="Putnam M.L."/>
            <person name="Chang J.H."/>
        </authorList>
    </citation>
    <scope>NUCLEOTIDE SEQUENCE [LARGE SCALE GENOMIC DNA]</scope>
    <source>
        <strain evidence="3 5">AY1D6</strain>
        <strain evidence="2 4">AY1I9</strain>
    </source>
</reference>
<accession>A0ABD6W7W9</accession>
<dbReference type="EMBL" id="PSVT01000018">
    <property type="protein sequence ID" value="PPH76195.1"/>
    <property type="molecule type" value="Genomic_DNA"/>
</dbReference>
<feature type="signal peptide" evidence="1">
    <location>
        <begin position="1"/>
        <end position="29"/>
    </location>
</feature>
<dbReference type="Proteomes" id="UP000239698">
    <property type="component" value="Unassembled WGS sequence"/>
</dbReference>
<evidence type="ECO:0000313" key="4">
    <source>
        <dbReference type="Proteomes" id="UP000237881"/>
    </source>
</evidence>
<keyword evidence="1" id="KW-0732">Signal</keyword>
<gene>
    <name evidence="2" type="ORF">C5C04_09305</name>
    <name evidence="3" type="ORF">C5C40_09375</name>
</gene>
<dbReference type="Proteomes" id="UP000237881">
    <property type="component" value="Unassembled WGS sequence"/>
</dbReference>
<sequence length="135" mass="14924">MNDLTPSLSSRRRIAVVASLLLAASSVVAVGVAPANAAEQTKFCPQGQYCAWEDDLKQGQIFNNKVSMNYVGDSWNDRFSSLENRQSRAAVFFEEHYYGGDERVVQPGEEARQLQWEFTDGGASWNDRISSVAVG</sequence>
<evidence type="ECO:0000313" key="5">
    <source>
        <dbReference type="Proteomes" id="UP000239698"/>
    </source>
</evidence>
<comment type="caution">
    <text evidence="2">The sequence shown here is derived from an EMBL/GenBank/DDBJ whole genome shotgun (WGS) entry which is preliminary data.</text>
</comment>
<dbReference type="RefSeq" id="WP_097165330.1">
    <property type="nucleotide sequence ID" value="NZ_CP028129.1"/>
</dbReference>
<evidence type="ECO:0000313" key="2">
    <source>
        <dbReference type="EMBL" id="PPF13364.1"/>
    </source>
</evidence>
<dbReference type="Pfam" id="PF03995">
    <property type="entry name" value="Inhibitor_I36"/>
    <property type="match status" value="1"/>
</dbReference>
<dbReference type="EMBL" id="PSUL01000020">
    <property type="protein sequence ID" value="PPF13364.1"/>
    <property type="molecule type" value="Genomic_DNA"/>
</dbReference>
<keyword evidence="5" id="KW-1185">Reference proteome</keyword>
<dbReference type="GeneID" id="49820845"/>
<evidence type="ECO:0000256" key="1">
    <source>
        <dbReference type="SAM" id="SignalP"/>
    </source>
</evidence>
<name>A0ABD6W7W9_RATRA</name>
<evidence type="ECO:0000313" key="3">
    <source>
        <dbReference type="EMBL" id="PPH76195.1"/>
    </source>
</evidence>
<feature type="chain" id="PRO_5044727287" description="Peptidase inhibitor family I36 protein" evidence="1">
    <location>
        <begin position="30"/>
        <end position="135"/>
    </location>
</feature>
<protein>
    <recommendedName>
        <fullName evidence="6">Peptidase inhibitor family I36 protein</fullName>
    </recommendedName>
</protein>
<proteinExistence type="predicted"/>
<dbReference type="AlphaFoldDB" id="A0ABD6W7W9"/>
<dbReference type="Gene3D" id="2.60.20.10">
    <property type="entry name" value="Crystallins"/>
    <property type="match status" value="1"/>
</dbReference>
<dbReference type="KEGG" id="rry:C1O28_10195"/>